<dbReference type="EMBL" id="CP114040">
    <property type="protein sequence ID" value="WAS90924.1"/>
    <property type="molecule type" value="Genomic_DNA"/>
</dbReference>
<evidence type="ECO:0000313" key="3">
    <source>
        <dbReference type="Proteomes" id="UP001164459"/>
    </source>
</evidence>
<accession>A0ABY7GVT3</accession>
<evidence type="ECO:0000313" key="2">
    <source>
        <dbReference type="EMBL" id="WAS90924.1"/>
    </source>
</evidence>
<name>A0ABY7GVT3_9BACT</name>
<feature type="region of interest" description="Disordered" evidence="1">
    <location>
        <begin position="220"/>
        <end position="243"/>
    </location>
</feature>
<reference evidence="2" key="1">
    <citation type="submission" date="2022-11" db="EMBL/GenBank/DDBJ databases">
        <title>Minimal conservation of predation-associated metabolite biosynthetic gene clusters underscores biosynthetic potential of Myxococcota including descriptions for ten novel species: Archangium lansinium sp. nov., Myxococcus landrumus sp. nov., Nannocystis bai.</title>
        <authorList>
            <person name="Ahearne A."/>
            <person name="Stevens C."/>
            <person name="Dowd S."/>
        </authorList>
    </citation>
    <scope>NUCLEOTIDE SEQUENCE</scope>
    <source>
        <strain evidence="2">Fl3</strain>
    </source>
</reference>
<dbReference type="RefSeq" id="WP_269033251.1">
    <property type="nucleotide sequence ID" value="NZ_CP114040.1"/>
</dbReference>
<gene>
    <name evidence="2" type="ORF">O0S08_32445</name>
</gene>
<sequence length="243" mass="26082">MRRPVEWGIHERARRAIAEGRDPLALWAEARDDSDLETGLAIVAVLLDTADTSGASRVLAELEPLLDGPRRAVAVLLRQQARALRDEPRDVLALAGALDDLLAGARWQEALDAASVLAQEHAGELAAVRRYRAIALGAAEAGGAQWLGATQLRALAGAELAAGEVVRCLTHLEHALRRLEGVPLLGARFEQSRCHELAGDALAAAGDASAAREQYDRAAERLGHPDFGSSHRERIARKRDAMT</sequence>
<protein>
    <recommendedName>
        <fullName evidence="4">Tetratricopeptide repeat protein</fullName>
    </recommendedName>
</protein>
<evidence type="ECO:0008006" key="4">
    <source>
        <dbReference type="Google" id="ProtNLM"/>
    </source>
</evidence>
<organism evidence="2 3">
    <name type="scientific">Nannocystis punicea</name>
    <dbReference type="NCBI Taxonomy" id="2995304"/>
    <lineage>
        <taxon>Bacteria</taxon>
        <taxon>Pseudomonadati</taxon>
        <taxon>Myxococcota</taxon>
        <taxon>Polyangia</taxon>
        <taxon>Nannocystales</taxon>
        <taxon>Nannocystaceae</taxon>
        <taxon>Nannocystis</taxon>
    </lineage>
</organism>
<dbReference type="Proteomes" id="UP001164459">
    <property type="component" value="Chromosome"/>
</dbReference>
<evidence type="ECO:0000256" key="1">
    <source>
        <dbReference type="SAM" id="MobiDB-lite"/>
    </source>
</evidence>
<keyword evidence="3" id="KW-1185">Reference proteome</keyword>
<proteinExistence type="predicted"/>